<gene>
    <name evidence="2" type="ORF">DFQ12_3085</name>
</gene>
<feature type="transmembrane region" description="Helical" evidence="1">
    <location>
        <begin position="6"/>
        <end position="24"/>
    </location>
</feature>
<comment type="caution">
    <text evidence="2">The sequence shown here is derived from an EMBL/GenBank/DDBJ whole genome shotgun (WGS) entry which is preliminary data.</text>
</comment>
<evidence type="ECO:0008006" key="4">
    <source>
        <dbReference type="Google" id="ProtNLM"/>
    </source>
</evidence>
<name>A0A420B854_SPHD1</name>
<reference evidence="2 3" key="1">
    <citation type="submission" date="2018-09" db="EMBL/GenBank/DDBJ databases">
        <title>Genomic Encyclopedia of Type Strains, Phase III (KMG-III): the genomes of soil and plant-associated and newly described type strains.</title>
        <authorList>
            <person name="Whitman W."/>
        </authorList>
    </citation>
    <scope>NUCLEOTIDE SEQUENCE [LARGE SCALE GENOMIC DNA]</scope>
    <source>
        <strain evidence="2 3">CECT 7938</strain>
    </source>
</reference>
<dbReference type="PROSITE" id="PS51257">
    <property type="entry name" value="PROKAR_LIPOPROTEIN"/>
    <property type="match status" value="1"/>
</dbReference>
<evidence type="ECO:0000313" key="3">
    <source>
        <dbReference type="Proteomes" id="UP000286246"/>
    </source>
</evidence>
<dbReference type="EMBL" id="RAPY01000002">
    <property type="protein sequence ID" value="RKE52839.1"/>
    <property type="molecule type" value="Genomic_DNA"/>
</dbReference>
<evidence type="ECO:0000256" key="1">
    <source>
        <dbReference type="SAM" id="Phobius"/>
    </source>
</evidence>
<dbReference type="OrthoDB" id="707509at2"/>
<proteinExistence type="predicted"/>
<keyword evidence="3" id="KW-1185">Reference proteome</keyword>
<keyword evidence="1" id="KW-0472">Membrane</keyword>
<dbReference type="Proteomes" id="UP000286246">
    <property type="component" value="Unassembled WGS sequence"/>
</dbReference>
<protein>
    <recommendedName>
        <fullName evidence="4">Lipoprotein</fullName>
    </recommendedName>
</protein>
<keyword evidence="1" id="KW-1133">Transmembrane helix</keyword>
<dbReference type="AlphaFoldDB" id="A0A420B854"/>
<organism evidence="2 3">
    <name type="scientific">Sphingobacterium detergens</name>
    <dbReference type="NCBI Taxonomy" id="1145106"/>
    <lineage>
        <taxon>Bacteria</taxon>
        <taxon>Pseudomonadati</taxon>
        <taxon>Bacteroidota</taxon>
        <taxon>Sphingobacteriia</taxon>
        <taxon>Sphingobacteriales</taxon>
        <taxon>Sphingobacteriaceae</taxon>
        <taxon>Sphingobacterium</taxon>
    </lineage>
</organism>
<evidence type="ECO:0000313" key="2">
    <source>
        <dbReference type="EMBL" id="RKE52839.1"/>
    </source>
</evidence>
<accession>A0A420B854</accession>
<sequence>MKSNLNTFLFFYAISFSALFLFSCGPKKKKREKELRILFNQEFVDEQYGEERYLSDSYRYDSAAFFVADNDTVPLEKWYSLLDEMAKLKRYKPEMNDIIHKHNYCSNLEIEFFDHEKSLCQLCLNPDNKTVRLNYLVYEVNPQLLSFFRNYISQDSAVFMASGKSDYVKKVMFNDRKTNGSQ</sequence>
<keyword evidence="1" id="KW-0812">Transmembrane</keyword>
<dbReference type="RefSeq" id="WP_120259843.1">
    <property type="nucleotide sequence ID" value="NZ_RAPY01000002.1"/>
</dbReference>